<dbReference type="EMBL" id="KM205010">
    <property type="protein sequence ID" value="AJR28482.1"/>
    <property type="molecule type" value="Viral_cRNA"/>
</dbReference>
<reference evidence="2 3" key="1">
    <citation type="journal article" date="2015" name="PLoS Pathog.">
        <title>Evolution of genome size and complexity in the rhabdoviridae.</title>
        <authorList>
            <person name="Walker P.J."/>
            <person name="Firth C."/>
            <person name="Widen S.G."/>
            <person name="Blasdell K.R."/>
            <person name="Guzman H."/>
            <person name="Wood T.G."/>
            <person name="Paradkar P.N."/>
            <person name="Holmes E.C."/>
            <person name="Tesh R.B."/>
            <person name="Vasilakis N."/>
        </authorList>
    </citation>
    <scope>NUCLEOTIDE SEQUENCE [LARGE SCALE GENOMIC DNA]</scope>
    <source>
        <strain evidence="2">DakAnB769d</strain>
    </source>
</reference>
<evidence type="ECO:0000313" key="2">
    <source>
        <dbReference type="EMBL" id="AJR28482.1"/>
    </source>
</evidence>
<dbReference type="RefSeq" id="YP_009362134.1">
    <property type="nucleotide sequence ID" value="NC_034533.1"/>
</dbReference>
<organism evidence="2 3">
    <name type="scientific">Landjia virus</name>
    <dbReference type="NCBI Taxonomy" id="1272947"/>
    <lineage>
        <taxon>Viruses</taxon>
        <taxon>Riboviria</taxon>
        <taxon>Orthornavirae</taxon>
        <taxon>Negarnaviricota</taxon>
        <taxon>Haploviricotina</taxon>
        <taxon>Monjiviricetes</taxon>
        <taxon>Mononegavirales</taxon>
        <taxon>Rhabdoviridae</taxon>
        <taxon>Alpharhabdovirinae</taxon>
        <taxon>Hapavirus</taxon>
        <taxon>Hapavirus landjia</taxon>
    </lineage>
</organism>
<dbReference type="GeneID" id="37627522"/>
<accession>A0A0D3R1U1</accession>
<dbReference type="Proteomes" id="UP000141413">
    <property type="component" value="Segment"/>
</dbReference>
<keyword evidence="3" id="KW-1185">Reference proteome</keyword>
<feature type="region of interest" description="Disordered" evidence="1">
    <location>
        <begin position="1"/>
        <end position="74"/>
    </location>
</feature>
<dbReference type="OrthoDB" id="36991at10239"/>
<protein>
    <submittedName>
        <fullName evidence="2">Phosphoprotein</fullName>
    </submittedName>
</protein>
<dbReference type="KEGG" id="vg:37627522"/>
<evidence type="ECO:0000313" key="3">
    <source>
        <dbReference type="Proteomes" id="UP000141413"/>
    </source>
</evidence>
<sequence length="228" mass="25597">MEQEQQINCPYDWDAMSNSLKQADNEEEDELCTAPSKPSILPTSDSDWAESVMSPQEPCPEKEDDQSDDDYNEPVEDVRSSLDTLVHVPDHLSIREEVRLIGDIQQLVYVLTNGQKKMDVMTKEGKKILILNDINTPSTKSKVPIRKERALDDAGCIHLARVVQDLGKGIKVNKILGGVSTLTWRSLLIDPDDIDRSKAYTSAASAYKAIIKLSPNYSIIKARYKCPY</sequence>
<proteinExistence type="predicted"/>
<evidence type="ECO:0000256" key="1">
    <source>
        <dbReference type="SAM" id="MobiDB-lite"/>
    </source>
</evidence>
<feature type="compositionally biased region" description="Acidic residues" evidence="1">
    <location>
        <begin position="62"/>
        <end position="74"/>
    </location>
</feature>
<name>A0A0D3R1U1_9RHAB</name>